<proteinExistence type="predicted"/>
<protein>
    <submittedName>
        <fullName evidence="1">Uncharacterized protein</fullName>
    </submittedName>
</protein>
<evidence type="ECO:0000313" key="2">
    <source>
        <dbReference type="Proteomes" id="UP000673394"/>
    </source>
</evidence>
<dbReference type="RefSeq" id="WP_210661253.1">
    <property type="nucleotide sequence ID" value="NZ_JAGKSP010000009.1"/>
</dbReference>
<dbReference type="Proteomes" id="UP000673394">
    <property type="component" value="Unassembled WGS sequence"/>
</dbReference>
<name>A0ABS5CGS5_9BACL</name>
<dbReference type="EMBL" id="JAGKSP010000009">
    <property type="protein sequence ID" value="MBP3965083.1"/>
    <property type="molecule type" value="Genomic_DNA"/>
</dbReference>
<reference evidence="1 2" key="1">
    <citation type="submission" date="2021-04" db="EMBL/GenBank/DDBJ databases">
        <title>Paenibacillus sp. DLE-14 whole genome sequence.</title>
        <authorList>
            <person name="Ham Y.J."/>
        </authorList>
    </citation>
    <scope>NUCLEOTIDE SEQUENCE [LARGE SCALE GENOMIC DNA]</scope>
    <source>
        <strain evidence="1 2">DLE-14</strain>
    </source>
</reference>
<accession>A0ABS5CGS5</accession>
<keyword evidence="2" id="KW-1185">Reference proteome</keyword>
<evidence type="ECO:0000313" key="1">
    <source>
        <dbReference type="EMBL" id="MBP3965083.1"/>
    </source>
</evidence>
<comment type="caution">
    <text evidence="1">The sequence shown here is derived from an EMBL/GenBank/DDBJ whole genome shotgun (WGS) entry which is preliminary data.</text>
</comment>
<gene>
    <name evidence="1" type="ORF">I8J30_20360</name>
</gene>
<sequence length="99" mass="10624">MNWSSSTGKSAGNLSYGMNIYKAFEGSSIAADANYKTNVAFMNNGILHYHRADQMAESRSGYPGYSSGGSGGWVLNPGSSSYAWDFTKIDSIFSNKGNL</sequence>
<organism evidence="1 2">
    <name type="scientific">Paenibacillus lignilyticus</name>
    <dbReference type="NCBI Taxonomy" id="1172615"/>
    <lineage>
        <taxon>Bacteria</taxon>
        <taxon>Bacillati</taxon>
        <taxon>Bacillota</taxon>
        <taxon>Bacilli</taxon>
        <taxon>Bacillales</taxon>
        <taxon>Paenibacillaceae</taxon>
        <taxon>Paenibacillus</taxon>
    </lineage>
</organism>